<accession>A0AAD6TXY6</accession>
<feature type="region of interest" description="Disordered" evidence="1">
    <location>
        <begin position="1"/>
        <end position="35"/>
    </location>
</feature>
<dbReference type="Proteomes" id="UP001222325">
    <property type="component" value="Unassembled WGS sequence"/>
</dbReference>
<organism evidence="2 3">
    <name type="scientific">Mycena belliarum</name>
    <dbReference type="NCBI Taxonomy" id="1033014"/>
    <lineage>
        <taxon>Eukaryota</taxon>
        <taxon>Fungi</taxon>
        <taxon>Dikarya</taxon>
        <taxon>Basidiomycota</taxon>
        <taxon>Agaricomycotina</taxon>
        <taxon>Agaricomycetes</taxon>
        <taxon>Agaricomycetidae</taxon>
        <taxon>Agaricales</taxon>
        <taxon>Marasmiineae</taxon>
        <taxon>Mycenaceae</taxon>
        <taxon>Mycena</taxon>
    </lineage>
</organism>
<evidence type="ECO:0000313" key="3">
    <source>
        <dbReference type="Proteomes" id="UP001222325"/>
    </source>
</evidence>
<protein>
    <submittedName>
        <fullName evidence="2">Uncharacterized protein</fullName>
    </submittedName>
</protein>
<name>A0AAD6TXY6_9AGAR</name>
<dbReference type="EMBL" id="JARJCN010000041">
    <property type="protein sequence ID" value="KAJ7083373.1"/>
    <property type="molecule type" value="Genomic_DNA"/>
</dbReference>
<sequence>MPSRRSPSPRRGSLGTTPRAARPHASSAHPRRASPRCAESRTALCVPTCRRRARRFVSDSQGWVGVALRAPCRMLLLHVPHLLCRVSLPRRLRLPPVSRARIYRRRPRRITDCTRRRRCRIRADAARRALLLDSRGIALGCVLESAPRVPAFSAESRRHVRRAACVSPASSRANPPFPACARRRRCRIRAVRADAARRGVGVAWDRVGAARWSQRLAPPFLATCVPCNEGYWVALDRRAGRTRLVRARGRRAPSLHRARRRRFRCHASDSGIRDGAKFPPLRAAICGRSVRKSTAHGPPSECRTSDLRRGSDSSVCIGANRTERVMLYVAASCISRARS</sequence>
<gene>
    <name evidence="2" type="ORF">B0H15DRAFT_423530</name>
</gene>
<feature type="region of interest" description="Disordered" evidence="1">
    <location>
        <begin position="289"/>
        <end position="311"/>
    </location>
</feature>
<feature type="compositionally biased region" description="Low complexity" evidence="1">
    <location>
        <begin position="1"/>
        <end position="11"/>
    </location>
</feature>
<keyword evidence="3" id="KW-1185">Reference proteome</keyword>
<dbReference type="AlphaFoldDB" id="A0AAD6TXY6"/>
<reference evidence="2" key="1">
    <citation type="submission" date="2023-03" db="EMBL/GenBank/DDBJ databases">
        <title>Massive genome expansion in bonnet fungi (Mycena s.s.) driven by repeated elements and novel gene families across ecological guilds.</title>
        <authorList>
            <consortium name="Lawrence Berkeley National Laboratory"/>
            <person name="Harder C.B."/>
            <person name="Miyauchi S."/>
            <person name="Viragh M."/>
            <person name="Kuo A."/>
            <person name="Thoen E."/>
            <person name="Andreopoulos B."/>
            <person name="Lu D."/>
            <person name="Skrede I."/>
            <person name="Drula E."/>
            <person name="Henrissat B."/>
            <person name="Morin E."/>
            <person name="Kohler A."/>
            <person name="Barry K."/>
            <person name="LaButti K."/>
            <person name="Morin E."/>
            <person name="Salamov A."/>
            <person name="Lipzen A."/>
            <person name="Mereny Z."/>
            <person name="Hegedus B."/>
            <person name="Baldrian P."/>
            <person name="Stursova M."/>
            <person name="Weitz H."/>
            <person name="Taylor A."/>
            <person name="Grigoriev I.V."/>
            <person name="Nagy L.G."/>
            <person name="Martin F."/>
            <person name="Kauserud H."/>
        </authorList>
    </citation>
    <scope>NUCLEOTIDE SEQUENCE</scope>
    <source>
        <strain evidence="2">CBHHK173m</strain>
    </source>
</reference>
<evidence type="ECO:0000313" key="2">
    <source>
        <dbReference type="EMBL" id="KAJ7083373.1"/>
    </source>
</evidence>
<evidence type="ECO:0000256" key="1">
    <source>
        <dbReference type="SAM" id="MobiDB-lite"/>
    </source>
</evidence>
<comment type="caution">
    <text evidence="2">The sequence shown here is derived from an EMBL/GenBank/DDBJ whole genome shotgun (WGS) entry which is preliminary data.</text>
</comment>
<proteinExistence type="predicted"/>